<reference evidence="3" key="1">
    <citation type="submission" date="2020-01" db="EMBL/GenBank/DDBJ databases">
        <authorList>
            <person name="Richard D."/>
        </authorList>
    </citation>
    <scope>NUCLEOTIDE SEQUENCE</scope>
    <source>
        <strain evidence="3">JP541</strain>
    </source>
</reference>
<dbReference type="EMBL" id="JAABFR010001250">
    <property type="protein sequence ID" value="MBD4337512.1"/>
    <property type="molecule type" value="Genomic_DNA"/>
</dbReference>
<dbReference type="GO" id="GO:0006043">
    <property type="term" value="P:glucosamine catabolic process"/>
    <property type="evidence" value="ECO:0007669"/>
    <property type="project" value="TreeGrafter"/>
</dbReference>
<dbReference type="GO" id="GO:0006046">
    <property type="term" value="P:N-acetylglucosamine catabolic process"/>
    <property type="evidence" value="ECO:0007669"/>
    <property type="project" value="TreeGrafter"/>
</dbReference>
<dbReference type="SUPFAM" id="SSF100950">
    <property type="entry name" value="NagB/RpiA/CoA transferase-like"/>
    <property type="match status" value="1"/>
</dbReference>
<name>A0A8I0L8T4_XANCI</name>
<evidence type="ECO:0000256" key="1">
    <source>
        <dbReference type="ARBA" id="ARBA00022801"/>
    </source>
</evidence>
<keyword evidence="1" id="KW-0378">Hydrolase</keyword>
<evidence type="ECO:0000259" key="2">
    <source>
        <dbReference type="Pfam" id="PF01182"/>
    </source>
</evidence>
<feature type="non-terminal residue" evidence="3">
    <location>
        <position position="1"/>
    </location>
</feature>
<sequence>EDWGGVDIQLLGLGHDGHIGFNEPCDHFPVMTHEVKLTEMTREANKRFFDSLEDVPTSAITMGIGTVMSARKILMIVTGADKA</sequence>
<dbReference type="Gene3D" id="3.40.50.1360">
    <property type="match status" value="1"/>
</dbReference>
<dbReference type="GO" id="GO:0019262">
    <property type="term" value="P:N-acetylneuraminate catabolic process"/>
    <property type="evidence" value="ECO:0007669"/>
    <property type="project" value="TreeGrafter"/>
</dbReference>
<dbReference type="GO" id="GO:0004342">
    <property type="term" value="F:glucosamine-6-phosphate deaminase activity"/>
    <property type="evidence" value="ECO:0007669"/>
    <property type="project" value="InterPro"/>
</dbReference>
<feature type="non-terminal residue" evidence="3">
    <location>
        <position position="83"/>
    </location>
</feature>
<feature type="domain" description="Glucosamine/galactosamine-6-phosphate isomerase" evidence="2">
    <location>
        <begin position="5"/>
        <end position="83"/>
    </location>
</feature>
<accession>A0A8I0L8T4</accession>
<organism evidence="3 4">
    <name type="scientific">Xanthomonas citri pv. citri</name>
    <dbReference type="NCBI Taxonomy" id="611301"/>
    <lineage>
        <taxon>Bacteria</taxon>
        <taxon>Pseudomonadati</taxon>
        <taxon>Pseudomonadota</taxon>
        <taxon>Gammaproteobacteria</taxon>
        <taxon>Lysobacterales</taxon>
        <taxon>Lysobacteraceae</taxon>
        <taxon>Xanthomonas</taxon>
    </lineage>
</organism>
<proteinExistence type="predicted"/>
<protein>
    <submittedName>
        <fullName evidence="3">Glucosamine-6-phosphate deaminase</fullName>
    </submittedName>
</protein>
<dbReference type="GO" id="GO:0005975">
    <property type="term" value="P:carbohydrate metabolic process"/>
    <property type="evidence" value="ECO:0007669"/>
    <property type="project" value="InterPro"/>
</dbReference>
<dbReference type="Proteomes" id="UP000653002">
    <property type="component" value="Unassembled WGS sequence"/>
</dbReference>
<dbReference type="InterPro" id="IPR004547">
    <property type="entry name" value="Glucosamine6P_isomerase"/>
</dbReference>
<evidence type="ECO:0000313" key="4">
    <source>
        <dbReference type="Proteomes" id="UP000653002"/>
    </source>
</evidence>
<comment type="caution">
    <text evidence="3">The sequence shown here is derived from an EMBL/GenBank/DDBJ whole genome shotgun (WGS) entry which is preliminary data.</text>
</comment>
<dbReference type="PANTHER" id="PTHR11280">
    <property type="entry name" value="GLUCOSAMINE-6-PHOSPHATE ISOMERASE"/>
    <property type="match status" value="1"/>
</dbReference>
<gene>
    <name evidence="3" type="ORF">GUH15_15920</name>
</gene>
<dbReference type="InterPro" id="IPR037171">
    <property type="entry name" value="NagB/RpiA_transferase-like"/>
</dbReference>
<dbReference type="GO" id="GO:0042802">
    <property type="term" value="F:identical protein binding"/>
    <property type="evidence" value="ECO:0007669"/>
    <property type="project" value="TreeGrafter"/>
</dbReference>
<dbReference type="PANTHER" id="PTHR11280:SF5">
    <property type="entry name" value="GLUCOSAMINE-6-PHOSPHATE ISOMERASE"/>
    <property type="match status" value="1"/>
</dbReference>
<dbReference type="InterPro" id="IPR006148">
    <property type="entry name" value="Glc/Gal-6P_isomerase"/>
</dbReference>
<dbReference type="Pfam" id="PF01182">
    <property type="entry name" value="Glucosamine_iso"/>
    <property type="match status" value="1"/>
</dbReference>
<dbReference type="AlphaFoldDB" id="A0A8I0L8T4"/>
<evidence type="ECO:0000313" key="3">
    <source>
        <dbReference type="EMBL" id="MBD4337512.1"/>
    </source>
</evidence>
<dbReference type="GO" id="GO:0005737">
    <property type="term" value="C:cytoplasm"/>
    <property type="evidence" value="ECO:0007669"/>
    <property type="project" value="TreeGrafter"/>
</dbReference>